<dbReference type="AlphaFoldDB" id="A0A4Q7P8U1"/>
<dbReference type="Proteomes" id="UP000292209">
    <property type="component" value="Unassembled WGS sequence"/>
</dbReference>
<dbReference type="OrthoDB" id="826850at2"/>
<evidence type="ECO:0008006" key="3">
    <source>
        <dbReference type="Google" id="ProtNLM"/>
    </source>
</evidence>
<comment type="caution">
    <text evidence="1">The sequence shown here is derived from an EMBL/GenBank/DDBJ whole genome shotgun (WGS) entry which is preliminary data.</text>
</comment>
<proteinExistence type="predicted"/>
<gene>
    <name evidence="1" type="ORF">BC751_1875</name>
</gene>
<reference evidence="1 2" key="1">
    <citation type="submission" date="2019-02" db="EMBL/GenBank/DDBJ databases">
        <title>Genomic Encyclopedia of Archaeal and Bacterial Type Strains, Phase II (KMG-II): from individual species to whole genera.</title>
        <authorList>
            <person name="Goeker M."/>
        </authorList>
    </citation>
    <scope>NUCLEOTIDE SEQUENCE [LARGE SCALE GENOMIC DNA]</scope>
    <source>
        <strain evidence="1 2">DSM 21411</strain>
    </source>
</reference>
<dbReference type="RefSeq" id="WP_130275276.1">
    <property type="nucleotide sequence ID" value="NZ_SGXG01000001.1"/>
</dbReference>
<protein>
    <recommendedName>
        <fullName evidence="3">Lipocalin-like protein</fullName>
    </recommendedName>
</protein>
<evidence type="ECO:0000313" key="2">
    <source>
        <dbReference type="Proteomes" id="UP000292209"/>
    </source>
</evidence>
<name>A0A4Q7P8U1_9BACT</name>
<keyword evidence="2" id="KW-1185">Reference proteome</keyword>
<evidence type="ECO:0000313" key="1">
    <source>
        <dbReference type="EMBL" id="RZS96307.1"/>
    </source>
</evidence>
<dbReference type="EMBL" id="SGXG01000001">
    <property type="protein sequence ID" value="RZS96307.1"/>
    <property type="molecule type" value="Genomic_DNA"/>
</dbReference>
<accession>A0A4Q7P8U1</accession>
<organism evidence="1 2">
    <name type="scientific">Cecembia calidifontis</name>
    <dbReference type="NCBI Taxonomy" id="1187080"/>
    <lineage>
        <taxon>Bacteria</taxon>
        <taxon>Pseudomonadati</taxon>
        <taxon>Bacteroidota</taxon>
        <taxon>Cytophagia</taxon>
        <taxon>Cytophagales</taxon>
        <taxon>Cyclobacteriaceae</taxon>
        <taxon>Cecembia</taxon>
    </lineage>
</organism>
<sequence length="148" mass="17974">MNKLYIVFLLLFFSLKHEEDLHGHWRMTRNQTFENILTSKNFQMNDQEQQIKLAETFSKIIDGYFYEFKKDTVIFTDFKDSEIIQLKGKWWVDKDTLYIGRFDKISVQKYLISKLEEDVLQLRIIMPSDGYVSKNIIEFKRNNNNNRR</sequence>